<protein>
    <recommendedName>
        <fullName evidence="2">CSN8/PSMD8/EIF3K domain-containing protein</fullName>
    </recommendedName>
</protein>
<proteinExistence type="predicted"/>
<dbReference type="PANTHER" id="PTHR39398">
    <property type="entry name" value="YALI0F14311P"/>
    <property type="match status" value="1"/>
</dbReference>
<dbReference type="GeneID" id="5488520"/>
<keyword evidence="4" id="KW-1185">Reference proteome</keyword>
<evidence type="ECO:0000259" key="2">
    <source>
        <dbReference type="Pfam" id="PF10075"/>
    </source>
</evidence>
<evidence type="ECO:0000256" key="1">
    <source>
        <dbReference type="SAM" id="MobiDB-lite"/>
    </source>
</evidence>
<dbReference type="InParanoid" id="A7ENA5"/>
<name>A7ENA5_SCLS1</name>
<feature type="region of interest" description="Disordered" evidence="1">
    <location>
        <begin position="75"/>
        <end position="96"/>
    </location>
</feature>
<organism evidence="3 4">
    <name type="scientific">Sclerotinia sclerotiorum (strain ATCC 18683 / 1980 / Ss-1)</name>
    <name type="common">White mold</name>
    <name type="synonym">Whetzelinia sclerotiorum</name>
    <dbReference type="NCBI Taxonomy" id="665079"/>
    <lineage>
        <taxon>Eukaryota</taxon>
        <taxon>Fungi</taxon>
        <taxon>Dikarya</taxon>
        <taxon>Ascomycota</taxon>
        <taxon>Pezizomycotina</taxon>
        <taxon>Leotiomycetes</taxon>
        <taxon>Helotiales</taxon>
        <taxon>Sclerotiniaceae</taxon>
        <taxon>Sclerotinia</taxon>
    </lineage>
</organism>
<dbReference type="RefSeq" id="XP_001592563.1">
    <property type="nucleotide sequence ID" value="XM_001592513.1"/>
</dbReference>
<evidence type="ECO:0000313" key="3">
    <source>
        <dbReference type="EMBL" id="EDO04321.1"/>
    </source>
</evidence>
<dbReference type="Proteomes" id="UP000001312">
    <property type="component" value="Unassembled WGS sequence"/>
</dbReference>
<evidence type="ECO:0000313" key="4">
    <source>
        <dbReference type="Proteomes" id="UP000001312"/>
    </source>
</evidence>
<dbReference type="AlphaFoldDB" id="A7ENA5"/>
<dbReference type="Pfam" id="PF10075">
    <property type="entry name" value="CSN8_PSD8_EIF3K"/>
    <property type="match status" value="1"/>
</dbReference>
<feature type="domain" description="CSN8/PSMD8/EIF3K" evidence="2">
    <location>
        <begin position="139"/>
        <end position="223"/>
    </location>
</feature>
<accession>A7ENA5</accession>
<dbReference type="PANTHER" id="PTHR39398:SF1">
    <property type="entry name" value="CSN8_PSMD8_EIF3K DOMAIN-CONTAINING PROTEIN"/>
    <property type="match status" value="1"/>
</dbReference>
<dbReference type="KEGG" id="ssl:SS1G_06804"/>
<dbReference type="InterPro" id="IPR033464">
    <property type="entry name" value="CSN8_PSD8_EIF3K"/>
</dbReference>
<reference evidence="4" key="1">
    <citation type="journal article" date="2011" name="PLoS Genet.">
        <title>Genomic analysis of the necrotrophic fungal pathogens Sclerotinia sclerotiorum and Botrytis cinerea.</title>
        <authorList>
            <person name="Amselem J."/>
            <person name="Cuomo C.A."/>
            <person name="van Kan J.A."/>
            <person name="Viaud M."/>
            <person name="Benito E.P."/>
            <person name="Couloux A."/>
            <person name="Coutinho P.M."/>
            <person name="de Vries R.P."/>
            <person name="Dyer P.S."/>
            <person name="Fillinger S."/>
            <person name="Fournier E."/>
            <person name="Gout L."/>
            <person name="Hahn M."/>
            <person name="Kohn L."/>
            <person name="Lapalu N."/>
            <person name="Plummer K.M."/>
            <person name="Pradier J.M."/>
            <person name="Quevillon E."/>
            <person name="Sharon A."/>
            <person name="Simon A."/>
            <person name="ten Have A."/>
            <person name="Tudzynski B."/>
            <person name="Tudzynski P."/>
            <person name="Wincker P."/>
            <person name="Andrew M."/>
            <person name="Anthouard V."/>
            <person name="Beever R.E."/>
            <person name="Beffa R."/>
            <person name="Benoit I."/>
            <person name="Bouzid O."/>
            <person name="Brault B."/>
            <person name="Chen Z."/>
            <person name="Choquer M."/>
            <person name="Collemare J."/>
            <person name="Cotton P."/>
            <person name="Danchin E.G."/>
            <person name="Da Silva C."/>
            <person name="Gautier A."/>
            <person name="Giraud C."/>
            <person name="Giraud T."/>
            <person name="Gonzalez C."/>
            <person name="Grossetete S."/>
            <person name="Guldener U."/>
            <person name="Henrissat B."/>
            <person name="Howlett B.J."/>
            <person name="Kodira C."/>
            <person name="Kretschmer M."/>
            <person name="Lappartient A."/>
            <person name="Leroch M."/>
            <person name="Levis C."/>
            <person name="Mauceli E."/>
            <person name="Neuveglise C."/>
            <person name="Oeser B."/>
            <person name="Pearson M."/>
            <person name="Poulain J."/>
            <person name="Poussereau N."/>
            <person name="Quesneville H."/>
            <person name="Rascle C."/>
            <person name="Schumacher J."/>
            <person name="Segurens B."/>
            <person name="Sexton A."/>
            <person name="Silva E."/>
            <person name="Sirven C."/>
            <person name="Soanes D.M."/>
            <person name="Talbot N.J."/>
            <person name="Templeton M."/>
            <person name="Yandava C."/>
            <person name="Yarden O."/>
            <person name="Zeng Q."/>
            <person name="Rollins J.A."/>
            <person name="Lebrun M.H."/>
            <person name="Dickman M."/>
        </authorList>
    </citation>
    <scope>NUCLEOTIDE SEQUENCE [LARGE SCALE GENOMIC DNA]</scope>
    <source>
        <strain evidence="4">ATCC 18683 / 1980 / Ss-1</strain>
    </source>
</reference>
<gene>
    <name evidence="3" type="ORF">SS1G_06804</name>
</gene>
<sequence>MSTKGGRNSSWSRLKPANQDIFEEMGLRSKGDKQLLDYKTQERFYNKIVERYMLFAADARRGDELNRKLARLNISQENGNRDPAQPVPNPADLTNSKADTNELDAITMGMRKLREGIVASKRIDDFSIQAYIFCILDEVLKAIAHDNYFLFWKVKRGMDGYKAKIMEFAGEEMKLHALKSIGKTYLSIDLDSLEQLTDSNWTTLTKVYNVGWQLEGTKVVIRKPKPR</sequence>
<dbReference type="EMBL" id="CH476628">
    <property type="protein sequence ID" value="EDO04321.1"/>
    <property type="molecule type" value="Genomic_DNA"/>
</dbReference>
<dbReference type="STRING" id="665079.A7ENA5"/>